<gene>
    <name evidence="5" type="primary">rpmG</name>
    <name evidence="6" type="ORF">A3H51_00020</name>
</gene>
<name>A0A1G2HIA2_9BACT</name>
<organism evidence="6 7">
    <name type="scientific">Candidatus Spechtbacteria bacterium RIFCSPLOWO2_02_FULL_38_8</name>
    <dbReference type="NCBI Taxonomy" id="1802164"/>
    <lineage>
        <taxon>Bacteria</taxon>
        <taxon>Candidatus Spechtiibacteriota</taxon>
    </lineage>
</organism>
<evidence type="ECO:0000256" key="3">
    <source>
        <dbReference type="ARBA" id="ARBA00023274"/>
    </source>
</evidence>
<dbReference type="STRING" id="1802164.A3H51_00020"/>
<evidence type="ECO:0000256" key="4">
    <source>
        <dbReference type="ARBA" id="ARBA00035176"/>
    </source>
</evidence>
<reference evidence="6 7" key="1">
    <citation type="journal article" date="2016" name="Nat. Commun.">
        <title>Thousands of microbial genomes shed light on interconnected biogeochemical processes in an aquifer system.</title>
        <authorList>
            <person name="Anantharaman K."/>
            <person name="Brown C.T."/>
            <person name="Hug L.A."/>
            <person name="Sharon I."/>
            <person name="Castelle C.J."/>
            <person name="Probst A.J."/>
            <person name="Thomas B.C."/>
            <person name="Singh A."/>
            <person name="Wilkins M.J."/>
            <person name="Karaoz U."/>
            <person name="Brodie E.L."/>
            <person name="Williams K.H."/>
            <person name="Hubbard S.S."/>
            <person name="Banfield J.F."/>
        </authorList>
    </citation>
    <scope>NUCLEOTIDE SEQUENCE [LARGE SCALE GENOMIC DNA]</scope>
</reference>
<dbReference type="GO" id="GO:0003735">
    <property type="term" value="F:structural constituent of ribosome"/>
    <property type="evidence" value="ECO:0007669"/>
    <property type="project" value="InterPro"/>
</dbReference>
<evidence type="ECO:0000313" key="6">
    <source>
        <dbReference type="EMBL" id="OGZ61971.1"/>
    </source>
</evidence>
<dbReference type="InterPro" id="IPR038584">
    <property type="entry name" value="Ribosomal_bL33_sf"/>
</dbReference>
<dbReference type="Gene3D" id="2.20.28.120">
    <property type="entry name" value="Ribosomal protein L33"/>
    <property type="match status" value="1"/>
</dbReference>
<dbReference type="InterPro" id="IPR011332">
    <property type="entry name" value="Ribosomal_zn-bd"/>
</dbReference>
<accession>A0A1G2HIA2</accession>
<dbReference type="Proteomes" id="UP000178509">
    <property type="component" value="Unassembled WGS sequence"/>
</dbReference>
<dbReference type="NCBIfam" id="TIGR01023">
    <property type="entry name" value="rpmG_bact"/>
    <property type="match status" value="1"/>
</dbReference>
<dbReference type="GO" id="GO:0005737">
    <property type="term" value="C:cytoplasm"/>
    <property type="evidence" value="ECO:0007669"/>
    <property type="project" value="UniProtKB-ARBA"/>
</dbReference>
<evidence type="ECO:0000313" key="7">
    <source>
        <dbReference type="Proteomes" id="UP000178509"/>
    </source>
</evidence>
<evidence type="ECO:0000256" key="1">
    <source>
        <dbReference type="ARBA" id="ARBA00007596"/>
    </source>
</evidence>
<comment type="caution">
    <text evidence="6">The sequence shown here is derived from an EMBL/GenBank/DDBJ whole genome shotgun (WGS) entry which is preliminary data.</text>
</comment>
<dbReference type="GO" id="GO:1990904">
    <property type="term" value="C:ribonucleoprotein complex"/>
    <property type="evidence" value="ECO:0007669"/>
    <property type="project" value="UniProtKB-KW"/>
</dbReference>
<protein>
    <recommendedName>
        <fullName evidence="4 5">Large ribosomal subunit protein bL33</fullName>
    </recommendedName>
</protein>
<proteinExistence type="inferred from homology"/>
<dbReference type="SUPFAM" id="SSF57829">
    <property type="entry name" value="Zn-binding ribosomal proteins"/>
    <property type="match status" value="1"/>
</dbReference>
<dbReference type="NCBIfam" id="NF001764">
    <property type="entry name" value="PRK00504.1"/>
    <property type="match status" value="1"/>
</dbReference>
<keyword evidence="3 5" id="KW-0687">Ribonucleoprotein</keyword>
<dbReference type="GO" id="GO:0006412">
    <property type="term" value="P:translation"/>
    <property type="evidence" value="ECO:0007669"/>
    <property type="project" value="UniProtKB-UniRule"/>
</dbReference>
<dbReference type="HAMAP" id="MF_00294">
    <property type="entry name" value="Ribosomal_bL33"/>
    <property type="match status" value="1"/>
</dbReference>
<evidence type="ECO:0000256" key="2">
    <source>
        <dbReference type="ARBA" id="ARBA00022980"/>
    </source>
</evidence>
<evidence type="ECO:0000256" key="5">
    <source>
        <dbReference type="HAMAP-Rule" id="MF_00294"/>
    </source>
</evidence>
<keyword evidence="2 5" id="KW-0689">Ribosomal protein</keyword>
<comment type="similarity">
    <text evidence="1 5">Belongs to the bacterial ribosomal protein bL33 family.</text>
</comment>
<sequence>MSQENLAKLQCSKCGNTNYWTSKNKKKVERNLEFKKFCRKCVAHTLHTEGKKKKKK</sequence>
<dbReference type="InterPro" id="IPR001705">
    <property type="entry name" value="Ribosomal_bL33"/>
</dbReference>
<dbReference type="AlphaFoldDB" id="A0A1G2HIA2"/>
<dbReference type="EMBL" id="MHOJ01000031">
    <property type="protein sequence ID" value="OGZ61971.1"/>
    <property type="molecule type" value="Genomic_DNA"/>
</dbReference>
<dbReference type="Pfam" id="PF00471">
    <property type="entry name" value="Ribosomal_L33"/>
    <property type="match status" value="1"/>
</dbReference>
<dbReference type="GO" id="GO:0005840">
    <property type="term" value="C:ribosome"/>
    <property type="evidence" value="ECO:0007669"/>
    <property type="project" value="UniProtKB-KW"/>
</dbReference>